<dbReference type="PROSITE" id="PS51892">
    <property type="entry name" value="SUBTILASE"/>
    <property type="match status" value="1"/>
</dbReference>
<dbReference type="Gene3D" id="3.40.50.200">
    <property type="entry name" value="Peptidase S8/S53 domain"/>
    <property type="match status" value="1"/>
</dbReference>
<dbReference type="InterPro" id="IPR023827">
    <property type="entry name" value="Peptidase_S8_Asp-AS"/>
</dbReference>
<feature type="active site" description="Charge relay system" evidence="5">
    <location>
        <position position="327"/>
    </location>
</feature>
<keyword evidence="3 5" id="KW-0378">Hydrolase</keyword>
<dbReference type="PANTHER" id="PTHR43806:SF11">
    <property type="entry name" value="CEREVISIN-RELATED"/>
    <property type="match status" value="1"/>
</dbReference>
<organism evidence="7 8">
    <name type="scientific">Aerosakkonema funiforme FACHB-1375</name>
    <dbReference type="NCBI Taxonomy" id="2949571"/>
    <lineage>
        <taxon>Bacteria</taxon>
        <taxon>Bacillati</taxon>
        <taxon>Cyanobacteriota</taxon>
        <taxon>Cyanophyceae</taxon>
        <taxon>Oscillatoriophycideae</taxon>
        <taxon>Aerosakkonematales</taxon>
        <taxon>Aerosakkonemataceae</taxon>
        <taxon>Aerosakkonema</taxon>
    </lineage>
</organism>
<dbReference type="InterPro" id="IPR034074">
    <property type="entry name" value="Y4bN_pept_dom"/>
</dbReference>
<dbReference type="SUPFAM" id="SSF52743">
    <property type="entry name" value="Subtilisin-like"/>
    <property type="match status" value="1"/>
</dbReference>
<reference evidence="7" key="1">
    <citation type="journal article" date="2015" name="ISME J.">
        <title>Draft Genome Sequence of Streptomyces incarnatus NRRL8089, which Produces the Nucleoside Antibiotic Sinefungin.</title>
        <authorList>
            <person name="Oshima K."/>
            <person name="Hattori M."/>
            <person name="Shimizu H."/>
            <person name="Fukuda K."/>
            <person name="Nemoto M."/>
            <person name="Inagaki K."/>
            <person name="Tamura T."/>
        </authorList>
    </citation>
    <scope>NUCLEOTIDE SEQUENCE</scope>
    <source>
        <strain evidence="7">FACHB-1375</strain>
    </source>
</reference>
<dbReference type="GO" id="GO:0004252">
    <property type="term" value="F:serine-type endopeptidase activity"/>
    <property type="evidence" value="ECO:0007669"/>
    <property type="project" value="UniProtKB-UniRule"/>
</dbReference>
<dbReference type="InterPro" id="IPR000209">
    <property type="entry name" value="Peptidase_S8/S53_dom"/>
</dbReference>
<evidence type="ECO:0000313" key="7">
    <source>
        <dbReference type="EMBL" id="MBD2184348.1"/>
    </source>
</evidence>
<gene>
    <name evidence="7" type="ORF">H6G03_25320</name>
</gene>
<dbReference type="RefSeq" id="WP_190470552.1">
    <property type="nucleotide sequence ID" value="NZ_JACJPW010000080.1"/>
</dbReference>
<dbReference type="InterPro" id="IPR015500">
    <property type="entry name" value="Peptidase_S8_subtilisin-rel"/>
</dbReference>
<evidence type="ECO:0000256" key="4">
    <source>
        <dbReference type="ARBA" id="ARBA00022825"/>
    </source>
</evidence>
<sequence length="883" mass="98591">MSEQLNQFPHLPLRLTNQGTAALPPGGGGKISATTLANRANAGGHGSKLNSSISSIVSSWEEEREKRKKEGKPELPDSISFILQVDPNLFDADALKSFGIEVVADLEEGYIIGASADIGLSELRKKIQQFIESQWGGGKVPEIWEILEGTRRPEYILSPSLQSQWDKISDHQEYIVDVGISCINIKEQYSRCPKRESFKNDAEFQKRINNWLDKHNLTYEEWDDLYSEREAKFIKFIQEPLYRGEILRSVQSDEVGISRLPDSFSCRIRILGKGLKDLVLNFPYIFDVSEADEFIAPSVTPNSSESDQEQFQLEAPEPNAPKVCIIDSGIQEIHPKLRVAIDCNLSTSWVPGETNMTADYCRGGGHGTRVAGAVLYPRGIPQTGRQQAVCWLQNARILDARNELPKRLFPPDVLEEIVNIYYCQTRTRIYNHSIAGISPCRTQSMTSWAAAIDKLSWENDVLFIVAAGNIEARANYVTRPSISAHIQAGRKYPQYLLQPSARVANPAQSFQALTVGSVAHKTYNNPPLRSIAEENHPSSFSCSGPGIWDTIKPEVVEYGGDYAIDSPTSLNFTTPESVCPELIRSTRDGGKAVSADAVGTSFAAPKVTHIAAALAAAFPQESTLLYRALVVQSARLPEWTNNLDAKELYYAIRTMGYGIPDINRALGNSPNRITLTTRGLERIKARQAKVYQVKVPENFLPQGEGFDILIEITLSYVAEPRRTRRNHRKYLSTWLDWTCSKCGEDPDRFLDRVLSEYDAPEEAEKGDKLFRWTLGKRQFKPTNGQTSPKGIDGIVKELSRSKGTIQKDWATVKSYELREGFCISVVGHAGWNQDTNAEVPFALVVSFEAVNSSIDVYTSFVEAEAKVRTEVKQQQKIQIQQSV</sequence>
<dbReference type="Proteomes" id="UP000641646">
    <property type="component" value="Unassembled WGS sequence"/>
</dbReference>
<dbReference type="PROSITE" id="PS00136">
    <property type="entry name" value="SUBTILASE_ASP"/>
    <property type="match status" value="1"/>
</dbReference>
<dbReference type="InterPro" id="IPR050131">
    <property type="entry name" value="Peptidase_S8_subtilisin-like"/>
</dbReference>
<dbReference type="CDD" id="cd04847">
    <property type="entry name" value="Peptidases_S8_Subtilisin_like_2"/>
    <property type="match status" value="1"/>
</dbReference>
<name>A0A926VID4_9CYAN</name>
<protein>
    <submittedName>
        <fullName evidence="7">S8 family peptidase</fullName>
    </submittedName>
</protein>
<keyword evidence="4 5" id="KW-0720">Serine protease</keyword>
<proteinExistence type="inferred from homology"/>
<evidence type="ECO:0000259" key="6">
    <source>
        <dbReference type="Pfam" id="PF00082"/>
    </source>
</evidence>
<reference evidence="7" key="2">
    <citation type="submission" date="2020-08" db="EMBL/GenBank/DDBJ databases">
        <authorList>
            <person name="Chen M."/>
            <person name="Teng W."/>
            <person name="Zhao L."/>
            <person name="Hu C."/>
            <person name="Zhou Y."/>
            <person name="Han B."/>
            <person name="Song L."/>
            <person name="Shu W."/>
        </authorList>
    </citation>
    <scope>NUCLEOTIDE SEQUENCE</scope>
    <source>
        <strain evidence="7">FACHB-1375</strain>
    </source>
</reference>
<dbReference type="EMBL" id="JACJPW010000080">
    <property type="protein sequence ID" value="MBD2184348.1"/>
    <property type="molecule type" value="Genomic_DNA"/>
</dbReference>
<dbReference type="PANTHER" id="PTHR43806">
    <property type="entry name" value="PEPTIDASE S8"/>
    <property type="match status" value="1"/>
</dbReference>
<evidence type="ECO:0000313" key="8">
    <source>
        <dbReference type="Proteomes" id="UP000641646"/>
    </source>
</evidence>
<dbReference type="InterPro" id="IPR036852">
    <property type="entry name" value="Peptidase_S8/S53_dom_sf"/>
</dbReference>
<dbReference type="GO" id="GO:0006508">
    <property type="term" value="P:proteolysis"/>
    <property type="evidence" value="ECO:0007669"/>
    <property type="project" value="UniProtKB-KW"/>
</dbReference>
<evidence type="ECO:0000256" key="5">
    <source>
        <dbReference type="PROSITE-ProRule" id="PRU01240"/>
    </source>
</evidence>
<evidence type="ECO:0000256" key="1">
    <source>
        <dbReference type="ARBA" id="ARBA00011073"/>
    </source>
</evidence>
<evidence type="ECO:0000256" key="2">
    <source>
        <dbReference type="ARBA" id="ARBA00022670"/>
    </source>
</evidence>
<feature type="active site" description="Charge relay system" evidence="5">
    <location>
        <position position="366"/>
    </location>
</feature>
<dbReference type="AlphaFoldDB" id="A0A926VID4"/>
<evidence type="ECO:0000256" key="3">
    <source>
        <dbReference type="ARBA" id="ARBA00022801"/>
    </source>
</evidence>
<accession>A0A926VID4</accession>
<feature type="active site" description="Charge relay system" evidence="5">
    <location>
        <position position="601"/>
    </location>
</feature>
<comment type="caution">
    <text evidence="7">The sequence shown here is derived from an EMBL/GenBank/DDBJ whole genome shotgun (WGS) entry which is preliminary data.</text>
</comment>
<keyword evidence="2 5" id="KW-0645">Protease</keyword>
<comment type="similarity">
    <text evidence="1 5">Belongs to the peptidase S8 family.</text>
</comment>
<keyword evidence="8" id="KW-1185">Reference proteome</keyword>
<dbReference type="PRINTS" id="PR00723">
    <property type="entry name" value="SUBTILISIN"/>
</dbReference>
<dbReference type="Pfam" id="PF00082">
    <property type="entry name" value="Peptidase_S8"/>
    <property type="match status" value="1"/>
</dbReference>
<feature type="domain" description="Peptidase S8/S53" evidence="6">
    <location>
        <begin position="321"/>
        <end position="640"/>
    </location>
</feature>